<dbReference type="PANTHER" id="PTHR31286">
    <property type="entry name" value="GLYCINE-RICH CELL WALL STRUCTURAL PROTEIN 1.8-LIKE"/>
    <property type="match status" value="1"/>
</dbReference>
<name>A0A445L9C9_GLYSO</name>
<dbReference type="PANTHER" id="PTHR31286:SF171">
    <property type="entry name" value="CCHC-TYPE DOMAIN-CONTAINING PROTEIN"/>
    <property type="match status" value="1"/>
</dbReference>
<gene>
    <name evidence="2" type="ORF">D0Y65_006646</name>
</gene>
<dbReference type="Proteomes" id="UP000289340">
    <property type="component" value="Chromosome 3"/>
</dbReference>
<proteinExistence type="predicted"/>
<evidence type="ECO:0000259" key="1">
    <source>
        <dbReference type="Pfam" id="PF14111"/>
    </source>
</evidence>
<dbReference type="Pfam" id="PF14111">
    <property type="entry name" value="DUF4283"/>
    <property type="match status" value="1"/>
</dbReference>
<dbReference type="InterPro" id="IPR040256">
    <property type="entry name" value="At4g02000-like"/>
</dbReference>
<organism evidence="2 3">
    <name type="scientific">Glycine soja</name>
    <name type="common">Wild soybean</name>
    <dbReference type="NCBI Taxonomy" id="3848"/>
    <lineage>
        <taxon>Eukaryota</taxon>
        <taxon>Viridiplantae</taxon>
        <taxon>Streptophyta</taxon>
        <taxon>Embryophyta</taxon>
        <taxon>Tracheophyta</taxon>
        <taxon>Spermatophyta</taxon>
        <taxon>Magnoliopsida</taxon>
        <taxon>eudicotyledons</taxon>
        <taxon>Gunneridae</taxon>
        <taxon>Pentapetalae</taxon>
        <taxon>rosids</taxon>
        <taxon>fabids</taxon>
        <taxon>Fabales</taxon>
        <taxon>Fabaceae</taxon>
        <taxon>Papilionoideae</taxon>
        <taxon>50 kb inversion clade</taxon>
        <taxon>NPAAA clade</taxon>
        <taxon>indigoferoid/millettioid clade</taxon>
        <taxon>Phaseoleae</taxon>
        <taxon>Glycine</taxon>
        <taxon>Glycine subgen. Soja</taxon>
    </lineage>
</organism>
<accession>A0A445L9C9</accession>
<evidence type="ECO:0000313" key="2">
    <source>
        <dbReference type="EMBL" id="RZC19886.1"/>
    </source>
</evidence>
<dbReference type="InterPro" id="IPR025558">
    <property type="entry name" value="DUF4283"/>
</dbReference>
<evidence type="ECO:0000313" key="3">
    <source>
        <dbReference type="Proteomes" id="UP000289340"/>
    </source>
</evidence>
<feature type="domain" description="DUF4283" evidence="1">
    <location>
        <begin position="15"/>
        <end position="95"/>
    </location>
</feature>
<sequence length="333" mass="38415">MVRIHDSVFEGLCAPWQDAVVVKLLRKRVAFPVLKEKPVRMWKLLTGFDMLDNISNGYFMIKFDTKEDRIKVIDKGPWLVFYHHLIVQTWSPEFISPTTKIWKTMVWICFPGLNLYYYDESILLALAVAIGKPIKVSFSHEADMDIAIPSKEILVTDGDPTMDISKKLSATQGAFGFLRPDRISHAISLTLWHMLLPFLPRNPILSGSVKLYMPPIPIARSVFWEYLIQSESTVQGRWLMLGDFNDIILSLEVSEDMETIGGCFTWRKNIHQDGHVRKKLDRCLANPTWQTHPEFQDLVSQTWSNTLGNAINKLDRVKEKVIIFNRESFGNIF</sequence>
<protein>
    <recommendedName>
        <fullName evidence="1">DUF4283 domain-containing protein</fullName>
    </recommendedName>
</protein>
<keyword evidence="3" id="KW-1185">Reference proteome</keyword>
<comment type="caution">
    <text evidence="2">The sequence shown here is derived from an EMBL/GenBank/DDBJ whole genome shotgun (WGS) entry which is preliminary data.</text>
</comment>
<dbReference type="EMBL" id="QZWG01000003">
    <property type="protein sequence ID" value="RZC19886.1"/>
    <property type="molecule type" value="Genomic_DNA"/>
</dbReference>
<reference evidence="2 3" key="1">
    <citation type="submission" date="2018-09" db="EMBL/GenBank/DDBJ databases">
        <title>A high-quality reference genome of wild soybean provides a powerful tool to mine soybean genomes.</title>
        <authorList>
            <person name="Xie M."/>
            <person name="Chung C.Y.L."/>
            <person name="Li M.-W."/>
            <person name="Wong F.-L."/>
            <person name="Chan T.-F."/>
            <person name="Lam H.-M."/>
        </authorList>
    </citation>
    <scope>NUCLEOTIDE SEQUENCE [LARGE SCALE GENOMIC DNA]</scope>
    <source>
        <strain evidence="3">cv. W05</strain>
        <tissue evidence="2">Hypocotyl of etiolated seedlings</tissue>
    </source>
</reference>
<dbReference type="AlphaFoldDB" id="A0A445L9C9"/>